<dbReference type="SUPFAM" id="SSF52540">
    <property type="entry name" value="P-loop containing nucleoside triphosphate hydrolases"/>
    <property type="match status" value="1"/>
</dbReference>
<evidence type="ECO:0000256" key="1">
    <source>
        <dbReference type="ARBA" id="ARBA00010171"/>
    </source>
</evidence>
<evidence type="ECO:0000256" key="3">
    <source>
        <dbReference type="ARBA" id="ARBA00023054"/>
    </source>
</evidence>
<dbReference type="Gene3D" id="3.40.50.300">
    <property type="entry name" value="P-loop containing nucleotide triphosphate hydrolases"/>
    <property type="match status" value="2"/>
</dbReference>
<dbReference type="InterPro" id="IPR036322">
    <property type="entry name" value="WD40_repeat_dom_sf"/>
</dbReference>
<dbReference type="InterPro" id="IPR015943">
    <property type="entry name" value="WD40/YVTN_repeat-like_dom_sf"/>
</dbReference>
<dbReference type="SMART" id="SM00320">
    <property type="entry name" value="WD40"/>
    <property type="match status" value="3"/>
</dbReference>
<dbReference type="VEuPathDB" id="VectorBase:GPAI024728"/>
<dbReference type="SUPFAM" id="SSF50978">
    <property type="entry name" value="WD40 repeat-like"/>
    <property type="match status" value="1"/>
</dbReference>
<dbReference type="Pfam" id="PF02463">
    <property type="entry name" value="SMC_N"/>
    <property type="match status" value="1"/>
</dbReference>
<protein>
    <recommendedName>
        <fullName evidence="2">Structural maintenance of chromosomes protein 5</fullName>
    </recommendedName>
</protein>
<organism evidence="6 7">
    <name type="scientific">Glossina pallidipes</name>
    <name type="common">Tsetse fly</name>
    <dbReference type="NCBI Taxonomy" id="7398"/>
    <lineage>
        <taxon>Eukaryota</taxon>
        <taxon>Metazoa</taxon>
        <taxon>Ecdysozoa</taxon>
        <taxon>Arthropoda</taxon>
        <taxon>Hexapoda</taxon>
        <taxon>Insecta</taxon>
        <taxon>Pterygota</taxon>
        <taxon>Neoptera</taxon>
        <taxon>Endopterygota</taxon>
        <taxon>Diptera</taxon>
        <taxon>Brachycera</taxon>
        <taxon>Muscomorpha</taxon>
        <taxon>Hippoboscoidea</taxon>
        <taxon>Glossinidae</taxon>
        <taxon>Glossina</taxon>
    </lineage>
</organism>
<feature type="domain" description="RecF/RecN/SMC N-terminal" evidence="5">
    <location>
        <begin position="7"/>
        <end position="976"/>
    </location>
</feature>
<dbReference type="InterPro" id="IPR027417">
    <property type="entry name" value="P-loop_NTPase"/>
</dbReference>
<evidence type="ECO:0000259" key="5">
    <source>
        <dbReference type="Pfam" id="PF02463"/>
    </source>
</evidence>
<dbReference type="Pfam" id="PF00400">
    <property type="entry name" value="WD40"/>
    <property type="match status" value="1"/>
</dbReference>
<feature type="coiled-coil region" evidence="4">
    <location>
        <begin position="740"/>
        <end position="767"/>
    </location>
</feature>
<reference evidence="7" key="1">
    <citation type="submission" date="2014-03" db="EMBL/GenBank/DDBJ databases">
        <authorList>
            <person name="Aksoy S."/>
            <person name="Warren W."/>
            <person name="Wilson R.K."/>
        </authorList>
    </citation>
    <scope>NUCLEOTIDE SEQUENCE [LARGE SCALE GENOMIC DNA]</scope>
    <source>
        <strain evidence="7">IAEA</strain>
    </source>
</reference>
<feature type="coiled-coil region" evidence="4">
    <location>
        <begin position="191"/>
        <end position="218"/>
    </location>
</feature>
<feature type="coiled-coil region" evidence="4">
    <location>
        <begin position="610"/>
        <end position="658"/>
    </location>
</feature>
<comment type="similarity">
    <text evidence="1">Belongs to the SMC family. SMC5 subfamily.</text>
</comment>
<evidence type="ECO:0000256" key="2">
    <source>
        <dbReference type="ARBA" id="ARBA00018687"/>
    </source>
</evidence>
<dbReference type="PANTHER" id="PTHR45916:SF1">
    <property type="entry name" value="STRUCTURAL MAINTENANCE OF CHROMOSOMES PROTEIN 5"/>
    <property type="match status" value="1"/>
</dbReference>
<keyword evidence="3 4" id="KW-0175">Coiled coil</keyword>
<dbReference type="InterPro" id="IPR001680">
    <property type="entry name" value="WD40_rpt"/>
</dbReference>
<dbReference type="STRING" id="7398.A0A1A9ZTT3"/>
<dbReference type="Gene3D" id="2.130.10.10">
    <property type="entry name" value="YVTN repeat-like/Quinoprotein amine dehydrogenase"/>
    <property type="match status" value="2"/>
</dbReference>
<evidence type="ECO:0000256" key="4">
    <source>
        <dbReference type="SAM" id="Coils"/>
    </source>
</evidence>
<accession>A0A1A9ZTT3</accession>
<dbReference type="GO" id="GO:0000724">
    <property type="term" value="P:double-strand break repair via homologous recombination"/>
    <property type="evidence" value="ECO:0007669"/>
    <property type="project" value="TreeGrafter"/>
</dbReference>
<keyword evidence="7" id="KW-1185">Reference proteome</keyword>
<dbReference type="PANTHER" id="PTHR45916">
    <property type="entry name" value="STRUCTURAL MAINTENANCE OF CHROMOSOMES PROTEIN 5"/>
    <property type="match status" value="1"/>
</dbReference>
<dbReference type="EnsemblMetazoa" id="GPAI024728-RA">
    <property type="protein sequence ID" value="GPAI024728-PA"/>
    <property type="gene ID" value="GPAI024728"/>
</dbReference>
<evidence type="ECO:0000313" key="7">
    <source>
        <dbReference type="Proteomes" id="UP000092445"/>
    </source>
</evidence>
<feature type="coiled-coil region" evidence="4">
    <location>
        <begin position="286"/>
        <end position="411"/>
    </location>
</feature>
<dbReference type="GO" id="GO:0030915">
    <property type="term" value="C:Smc5-Smc6 complex"/>
    <property type="evidence" value="ECO:0007669"/>
    <property type="project" value="TreeGrafter"/>
</dbReference>
<evidence type="ECO:0000313" key="6">
    <source>
        <dbReference type="EnsemblMetazoa" id="GPAI024728-PA"/>
    </source>
</evidence>
<sequence>MSSFGKIKSVYCKDFVTYFECIFTPSEYLNIIIGPNGSGKSTLVSAIVLCLGGEPKLLARSNFIRDYVKNGCSSAKISVEVYAERKDKETLSDTKSVEFTRTFDKNDKSEYFINGRSCSHRDYLKAVSKFNIQVNNLCQFLPQDRVQDFAKMNPQEILSNTISSVCSVEILENFEKLKELQNNQGNNQSTHQKLVQKHEECKNRINELKGELNRFNVRQETEEKLIACNIKKVKVETDELSANLAECTTDCKLAEKLLADFDKENTGIYAKQTEFKNLSTQLTMQKEHKEQDFKQAEANKVKILEKIEHLKAMINNKKIDFRKRKCEQAEREKDLQNAVQLLEVYVQDLENLKAECSSDSELSNACIQSMECQKAELKRLNQNHTRLNQSVEEFRPEINSLKKQIESLENVADQKLLFLQQNFPDVCKAMKWIEENESLFEARVYKPIMLEINVRNPDHTKYLENTVSFRDFQAFSCESKNDMSLLISELCVKRKLTVNIGHAPSDAKFVPDMPIKNLRPYGFDAYLVDLIDGPHAVLGYLCSLYRLQNIPIGGNKVKEFIERIPEGINVYFGANVRYNVSKSRYSGQKIFSQVQIECRNILPSIDVQQIEQKKHRLSELGRAIDNLRNQRSSLEAQMREKEVLYKEKKEKLSEIKSRQYELNRKMDEIRNDLRRNIAKCLNELIRCQVGRVQALSSLQKAAANKACSQAKLHVFNTENEALADQMNTIFENRKSAKDRVAAIKSKYETIKGKLRKKEDEMATLTNKSDPRKKNSVNYHFYCDLPDDYEELKGLINDYAARLDCMETVNSEILREHENKLLEIKAIEREIQGVLEGNEHYVAKIRTIYDSWFPTVDQVIGTINKHFSDFMQSMGYVGEVRLTRKDTYEFDSFGIEILVQYRQNVPLQALNRHVQSGGERAVAIAAFTLSMQHISHVPFRCVDEINQGMDARNERKIFDMLVDETTKTGCSQYFFVTPKLLRNLKSHKRASIKLSSAEMLSMFYGDRFIPRRCTFVKTQLNLKFSQKRDTVDILNVVENQDYWRENAYIPVLKDMIEVKSERILQLTDPSLRTSGVPACEKRRVRNGKYFDNYDWPCIPRLKPSIYADKTFDLPDYNTFCEENMIDWSVNGQIAVLFGHDVMIWKSKEDITMVFNVRYPSALAYSPNGEYLAISCKTGEHPVVELWDVQSPNFSVQSGQIFEHKYTHILALAWDRPGTHLVCGSHFGTIFVLSVPNMNIIMKFHKHYLPITIIRFSPNRRKSMQLLLILFILSAEKVPASIILLHVPSKKIVGYYQQADRTTIINSISFSKLTGELLVSISNRIGNVNYNHKILVMASLDRVVDVIAFAHGNARFLVWSPDGTHVATSGNEDETLTMWNFCARNRKRFAQSAPYTPNFHLSERNFGSQFKKWNNVK</sequence>
<name>A0A1A9ZTT3_GLOPL</name>
<proteinExistence type="inferred from homology"/>
<dbReference type="GO" id="GO:0005634">
    <property type="term" value="C:nucleus"/>
    <property type="evidence" value="ECO:0007669"/>
    <property type="project" value="TreeGrafter"/>
</dbReference>
<dbReference type="Proteomes" id="UP000092445">
    <property type="component" value="Unassembled WGS sequence"/>
</dbReference>
<dbReference type="InterPro" id="IPR003395">
    <property type="entry name" value="RecF/RecN/SMC_N"/>
</dbReference>
<dbReference type="GO" id="GO:0003697">
    <property type="term" value="F:single-stranded DNA binding"/>
    <property type="evidence" value="ECO:0007669"/>
    <property type="project" value="TreeGrafter"/>
</dbReference>
<reference evidence="6" key="2">
    <citation type="submission" date="2020-05" db="UniProtKB">
        <authorList>
            <consortium name="EnsemblMetazoa"/>
        </authorList>
    </citation>
    <scope>IDENTIFICATION</scope>
    <source>
        <strain evidence="6">IAEA</strain>
    </source>
</reference>